<dbReference type="OrthoDB" id="222014at2157"/>
<feature type="transmembrane region" description="Helical" evidence="1">
    <location>
        <begin position="72"/>
        <end position="93"/>
    </location>
</feature>
<dbReference type="Proteomes" id="UP000509626">
    <property type="component" value="Chromosome"/>
</dbReference>
<organism evidence="2 3">
    <name type="scientific">Halorarum salinum</name>
    <dbReference type="NCBI Taxonomy" id="2743089"/>
    <lineage>
        <taxon>Archaea</taxon>
        <taxon>Methanobacteriati</taxon>
        <taxon>Methanobacteriota</taxon>
        <taxon>Stenosarchaea group</taxon>
        <taxon>Halobacteria</taxon>
        <taxon>Halobacteriales</taxon>
        <taxon>Haloferacaceae</taxon>
        <taxon>Halorarum</taxon>
    </lineage>
</organism>
<keyword evidence="1" id="KW-0472">Membrane</keyword>
<protein>
    <submittedName>
        <fullName evidence="2">Uncharacterized protein</fullName>
    </submittedName>
</protein>
<feature type="transmembrane region" description="Helical" evidence="1">
    <location>
        <begin position="139"/>
        <end position="159"/>
    </location>
</feature>
<gene>
    <name evidence="2" type="ORF">HUG12_15830</name>
</gene>
<evidence type="ECO:0000313" key="3">
    <source>
        <dbReference type="Proteomes" id="UP000509626"/>
    </source>
</evidence>
<proteinExistence type="predicted"/>
<keyword evidence="1" id="KW-1133">Transmembrane helix</keyword>
<feature type="transmembrane region" description="Helical" evidence="1">
    <location>
        <begin position="100"/>
        <end position="119"/>
    </location>
</feature>
<evidence type="ECO:0000313" key="2">
    <source>
        <dbReference type="EMBL" id="QLG63121.1"/>
    </source>
</evidence>
<dbReference type="RefSeq" id="WP_179269706.1">
    <property type="nucleotide sequence ID" value="NZ_CP058579.1"/>
</dbReference>
<dbReference type="KEGG" id="halu:HUG12_15830"/>
<dbReference type="AlphaFoldDB" id="A0A7D5QEZ3"/>
<dbReference type="GeneID" id="56038959"/>
<keyword evidence="1" id="KW-0812">Transmembrane</keyword>
<dbReference type="EMBL" id="CP058579">
    <property type="protein sequence ID" value="QLG63121.1"/>
    <property type="molecule type" value="Genomic_DNA"/>
</dbReference>
<sequence>MLPLADLAARLAVGGVVGLAAAVAMDWPMSRQPEGFTPAFVVAAIIRRSSPDAVVYRDASITHHLVGTLSGVLYAIVLTGFEGILPTIVPVGGVDLPAHLLAVVVVVGVSFLGFSRLVFPRAGGPVHEERATAVRGQWLRSSLVFGGVVLVVAPLLFAAV</sequence>
<keyword evidence="3" id="KW-1185">Reference proteome</keyword>
<reference evidence="2 3" key="1">
    <citation type="submission" date="2020-06" db="EMBL/GenBank/DDBJ databases">
        <title>NJ-3-1, isolated from saline soil.</title>
        <authorList>
            <person name="Cui H.L."/>
            <person name="Shi X."/>
        </authorList>
    </citation>
    <scope>NUCLEOTIDE SEQUENCE [LARGE SCALE GENOMIC DNA]</scope>
    <source>
        <strain evidence="2 3">NJ-3-1</strain>
    </source>
</reference>
<evidence type="ECO:0000256" key="1">
    <source>
        <dbReference type="SAM" id="Phobius"/>
    </source>
</evidence>
<name>A0A7D5QEZ3_9EURY</name>
<accession>A0A7D5QEZ3</accession>